<accession>A0A498PNJ1</accession>
<gene>
    <name evidence="1" type="ORF">LAUMK136_00784</name>
</gene>
<evidence type="ECO:0000313" key="1">
    <source>
        <dbReference type="EMBL" id="VBA34661.1"/>
    </source>
</evidence>
<organism evidence="1 2">
    <name type="scientific">Mycobacterium attenuatum</name>
    <dbReference type="NCBI Taxonomy" id="2341086"/>
    <lineage>
        <taxon>Bacteria</taxon>
        <taxon>Bacillati</taxon>
        <taxon>Actinomycetota</taxon>
        <taxon>Actinomycetes</taxon>
        <taxon>Mycobacteriales</taxon>
        <taxon>Mycobacteriaceae</taxon>
        <taxon>Mycobacterium</taxon>
    </lineage>
</organism>
<reference evidence="1 2" key="1">
    <citation type="submission" date="2018-09" db="EMBL/GenBank/DDBJ databases">
        <authorList>
            <person name="Tagini F."/>
        </authorList>
    </citation>
    <scope>NUCLEOTIDE SEQUENCE [LARGE SCALE GENOMIC DNA]</scope>
    <source>
        <strain evidence="1 2">MK136</strain>
    </source>
</reference>
<dbReference type="AlphaFoldDB" id="A0A498PNJ1"/>
<keyword evidence="2" id="KW-1185">Reference proteome</keyword>
<evidence type="ECO:0000313" key="2">
    <source>
        <dbReference type="Proteomes" id="UP000273307"/>
    </source>
</evidence>
<dbReference type="Proteomes" id="UP000273307">
    <property type="component" value="Unassembled WGS sequence"/>
</dbReference>
<protein>
    <submittedName>
        <fullName evidence="1">Uncharacterized protein</fullName>
    </submittedName>
</protein>
<proteinExistence type="predicted"/>
<name>A0A498PNJ1_9MYCO</name>
<dbReference type="EMBL" id="UPHP01000019">
    <property type="protein sequence ID" value="VBA34661.1"/>
    <property type="molecule type" value="Genomic_DNA"/>
</dbReference>
<sequence length="79" mass="8767">MGVNQIVADVLPPTVHATAGIAKFARLAETQRDGPHTWWTAFVTVTAGYRQPTPANCHNNGCHEHWYLNRGRDDVAENI</sequence>